<keyword evidence="4" id="KW-1185">Reference proteome</keyword>
<dbReference type="CDD" id="cd03114">
    <property type="entry name" value="MMAA-like"/>
    <property type="match status" value="1"/>
</dbReference>
<dbReference type="GO" id="GO:0016787">
    <property type="term" value="F:hydrolase activity"/>
    <property type="evidence" value="ECO:0007669"/>
    <property type="project" value="UniProtKB-KW"/>
</dbReference>
<name>A0ABW6S717_9NOCA</name>
<evidence type="ECO:0000256" key="1">
    <source>
        <dbReference type="ARBA" id="ARBA00009625"/>
    </source>
</evidence>
<dbReference type="NCBIfam" id="NF006958">
    <property type="entry name" value="PRK09435.1"/>
    <property type="match status" value="1"/>
</dbReference>
<dbReference type="EMBL" id="JBIAQY010000012">
    <property type="protein sequence ID" value="MFF3572052.1"/>
    <property type="molecule type" value="Genomic_DNA"/>
</dbReference>
<comment type="similarity">
    <text evidence="1">Belongs to the SIMIBI class G3E GTPase family. ArgK/MeaB subfamily.</text>
</comment>
<dbReference type="InterPro" id="IPR027417">
    <property type="entry name" value="P-loop_NTPase"/>
</dbReference>
<sequence>MNEPVANDGGPESVASTTDRRRSAVPANGGQPGDLGTGSTESTAAQRQRREDWVPAGHPRLTSTSGVGSSTGGTGGSSAATPRRTIDVDQLAEAVRKGERSALARSITLVESTRPDHRDLAQQLLLKVGSEGAVGSNRVGITGVPGVGKSTFIDALGMYLIGQGHRVAVLAVDPSSTRTGGSILGDKTRMARLSTERDAFIRPSPTAGTLGGVAKATRETIVLLEAAGYDVVLVETVGVGQSEVTVANMVDVFCFLTLARTGDQLQGIKKGVLELADLVAVNKADGRHELEAKSAARELQGAMRLIHPRDSLWRPPVLTMSGLNGTGLDTFWDTVLTHRRVLTEAGEFAEKRRRQQVDWTWTMVHDQLLRRLAESPAVKAIRTEVEDRVRAGSLTPALATEEILRAFDG</sequence>
<proteinExistence type="inferred from homology"/>
<protein>
    <submittedName>
        <fullName evidence="3">Methylmalonyl Co-A mutase-associated GTPase MeaB</fullName>
        <ecNumber evidence="3">3.6.5.-</ecNumber>
    </submittedName>
</protein>
<dbReference type="EC" id="3.6.5.-" evidence="3"/>
<gene>
    <name evidence="3" type="primary">meaB</name>
    <name evidence="3" type="ORF">ACFYXQ_30160</name>
</gene>
<feature type="compositionally biased region" description="Polar residues" evidence="2">
    <location>
        <begin position="37"/>
        <end position="46"/>
    </location>
</feature>
<dbReference type="RefSeq" id="WP_245567769.1">
    <property type="nucleotide sequence ID" value="NZ_JBIAQY010000012.1"/>
</dbReference>
<evidence type="ECO:0000313" key="4">
    <source>
        <dbReference type="Proteomes" id="UP001601992"/>
    </source>
</evidence>
<reference evidence="3 4" key="1">
    <citation type="submission" date="2024-10" db="EMBL/GenBank/DDBJ databases">
        <title>The Natural Products Discovery Center: Release of the First 8490 Sequenced Strains for Exploring Actinobacteria Biosynthetic Diversity.</title>
        <authorList>
            <person name="Kalkreuter E."/>
            <person name="Kautsar S.A."/>
            <person name="Yang D."/>
            <person name="Bader C.D."/>
            <person name="Teijaro C.N."/>
            <person name="Fluegel L."/>
            <person name="Davis C.M."/>
            <person name="Simpson J.R."/>
            <person name="Lauterbach L."/>
            <person name="Steele A.D."/>
            <person name="Gui C."/>
            <person name="Meng S."/>
            <person name="Li G."/>
            <person name="Viehrig K."/>
            <person name="Ye F."/>
            <person name="Su P."/>
            <person name="Kiefer A.F."/>
            <person name="Nichols A."/>
            <person name="Cepeda A.J."/>
            <person name="Yan W."/>
            <person name="Fan B."/>
            <person name="Jiang Y."/>
            <person name="Adhikari A."/>
            <person name="Zheng C.-J."/>
            <person name="Schuster L."/>
            <person name="Cowan T.M."/>
            <person name="Smanski M.J."/>
            <person name="Chevrette M.G."/>
            <person name="De Carvalho L.P.S."/>
            <person name="Shen B."/>
        </authorList>
    </citation>
    <scope>NUCLEOTIDE SEQUENCE [LARGE SCALE GENOMIC DNA]</scope>
    <source>
        <strain evidence="3 4">NPDC002593</strain>
    </source>
</reference>
<keyword evidence="3" id="KW-0378">Hydrolase</keyword>
<dbReference type="InterPro" id="IPR005129">
    <property type="entry name" value="GTPase_ArgK"/>
</dbReference>
<dbReference type="PANTHER" id="PTHR23408:SF3">
    <property type="entry name" value="METHYLMALONIC ACIDURIA TYPE A PROTEIN, MITOCHONDRIAL"/>
    <property type="match status" value="1"/>
</dbReference>
<dbReference type="Pfam" id="PF03308">
    <property type="entry name" value="MeaB"/>
    <property type="match status" value="1"/>
</dbReference>
<dbReference type="Gene3D" id="3.40.50.300">
    <property type="entry name" value="P-loop containing nucleotide triphosphate hydrolases"/>
    <property type="match status" value="1"/>
</dbReference>
<dbReference type="Gene3D" id="1.20.5.170">
    <property type="match status" value="1"/>
</dbReference>
<dbReference type="NCBIfam" id="TIGR00750">
    <property type="entry name" value="lao"/>
    <property type="match status" value="1"/>
</dbReference>
<organism evidence="3 4">
    <name type="scientific">Nocardia jiangxiensis</name>
    <dbReference type="NCBI Taxonomy" id="282685"/>
    <lineage>
        <taxon>Bacteria</taxon>
        <taxon>Bacillati</taxon>
        <taxon>Actinomycetota</taxon>
        <taxon>Actinomycetes</taxon>
        <taxon>Mycobacteriales</taxon>
        <taxon>Nocardiaceae</taxon>
        <taxon>Nocardia</taxon>
    </lineage>
</organism>
<comment type="caution">
    <text evidence="3">The sequence shown here is derived from an EMBL/GenBank/DDBJ whole genome shotgun (WGS) entry which is preliminary data.</text>
</comment>
<dbReference type="PANTHER" id="PTHR23408">
    <property type="entry name" value="METHYLMALONYL-COA MUTASE"/>
    <property type="match status" value="1"/>
</dbReference>
<dbReference type="SUPFAM" id="SSF52540">
    <property type="entry name" value="P-loop containing nucleoside triphosphate hydrolases"/>
    <property type="match status" value="1"/>
</dbReference>
<evidence type="ECO:0000256" key="2">
    <source>
        <dbReference type="SAM" id="MobiDB-lite"/>
    </source>
</evidence>
<dbReference type="Gene3D" id="1.10.287.130">
    <property type="match status" value="1"/>
</dbReference>
<accession>A0ABW6S717</accession>
<evidence type="ECO:0000313" key="3">
    <source>
        <dbReference type="EMBL" id="MFF3572052.1"/>
    </source>
</evidence>
<feature type="region of interest" description="Disordered" evidence="2">
    <location>
        <begin position="1"/>
        <end position="86"/>
    </location>
</feature>
<dbReference type="Proteomes" id="UP001601992">
    <property type="component" value="Unassembled WGS sequence"/>
</dbReference>